<protein>
    <submittedName>
        <fullName evidence="2">Glucan phosphoethanolaminetransferase (Alkaline phosphatase superfamily)</fullName>
    </submittedName>
</protein>
<sequence length="125" mass="14313">MGQDQLKQHRRYITISYVCMFLALVSIIFAAVAYFLARKVAMAESAEVWINSHALWIMHSAVLFLLMSAFAALWFIPLIFFVWNSALWVTALTIAGVVFAAIAWLYLLNTWIKGMSKYLKKKAVF</sequence>
<dbReference type="EMBL" id="JAUTBK010000002">
    <property type="protein sequence ID" value="MDQ1209149.1"/>
    <property type="molecule type" value="Genomic_DNA"/>
</dbReference>
<proteinExistence type="predicted"/>
<keyword evidence="1" id="KW-1133">Transmembrane helix</keyword>
<reference evidence="2 3" key="1">
    <citation type="submission" date="2023-07" db="EMBL/GenBank/DDBJ databases">
        <title>Functional and genomic diversity of the sorghum phyllosphere microbiome.</title>
        <authorList>
            <person name="Shade A."/>
        </authorList>
    </citation>
    <scope>NUCLEOTIDE SEQUENCE [LARGE SCALE GENOMIC DNA]</scope>
    <source>
        <strain evidence="2 3">SORGH_AS_0887</strain>
    </source>
</reference>
<evidence type="ECO:0000313" key="2">
    <source>
        <dbReference type="EMBL" id="MDQ1209149.1"/>
    </source>
</evidence>
<feature type="transmembrane region" description="Helical" evidence="1">
    <location>
        <begin position="86"/>
        <end position="112"/>
    </location>
</feature>
<dbReference type="Proteomes" id="UP001233360">
    <property type="component" value="Unassembled WGS sequence"/>
</dbReference>
<comment type="caution">
    <text evidence="2">The sequence shown here is derived from an EMBL/GenBank/DDBJ whole genome shotgun (WGS) entry which is preliminary data.</text>
</comment>
<keyword evidence="1" id="KW-0812">Transmembrane</keyword>
<feature type="transmembrane region" description="Helical" evidence="1">
    <location>
        <begin position="12"/>
        <end position="36"/>
    </location>
</feature>
<organism evidence="2 3">
    <name type="scientific">Acinetobacter baylyi</name>
    <dbReference type="NCBI Taxonomy" id="202950"/>
    <lineage>
        <taxon>Bacteria</taxon>
        <taxon>Pseudomonadati</taxon>
        <taxon>Pseudomonadota</taxon>
        <taxon>Gammaproteobacteria</taxon>
        <taxon>Moraxellales</taxon>
        <taxon>Moraxellaceae</taxon>
        <taxon>Acinetobacter</taxon>
    </lineage>
</organism>
<keyword evidence="1" id="KW-0472">Membrane</keyword>
<feature type="transmembrane region" description="Helical" evidence="1">
    <location>
        <begin position="56"/>
        <end position="80"/>
    </location>
</feature>
<evidence type="ECO:0000256" key="1">
    <source>
        <dbReference type="SAM" id="Phobius"/>
    </source>
</evidence>
<gene>
    <name evidence="2" type="ORF">QE380_002072</name>
</gene>
<name>A0ABU0UX65_ACIBI</name>
<evidence type="ECO:0000313" key="3">
    <source>
        <dbReference type="Proteomes" id="UP001233360"/>
    </source>
</evidence>
<accession>A0ABU0UX65</accession>
<dbReference type="RefSeq" id="WP_004923082.1">
    <property type="nucleotide sequence ID" value="NZ_BCMA01000007.1"/>
</dbReference>
<keyword evidence="3" id="KW-1185">Reference proteome</keyword>
<dbReference type="GeneID" id="45235786"/>